<sequence>MSLKSSDMDATTPRRDVAKSEDALKVLGRVADAFDHPSSHEIHKEIRLIVHAIKTHRPQTVRPLSVVRSAVFVILTQFPLQSYSSQDSQSQYARFARCDSSFDISYDGDVELVRLAGAAIEEPTASYASEETVAGHSRCYENPRSPSEKTLQQDDMLHDITKMLLASSPLDRLNYLARIELKNMGWFERTSVFPFTLTFCSCA</sequence>
<protein>
    <submittedName>
        <fullName evidence="1">Uncharacterized protein</fullName>
    </submittedName>
</protein>
<dbReference type="OrthoDB" id="2690876at2759"/>
<evidence type="ECO:0000313" key="2">
    <source>
        <dbReference type="Proteomes" id="UP000053647"/>
    </source>
</evidence>
<proteinExistence type="predicted"/>
<reference evidence="2" key="2">
    <citation type="submission" date="2015-01" db="EMBL/GenBank/DDBJ databases">
        <title>Evolutionary Origins and Diversification of the Mycorrhizal Mutualists.</title>
        <authorList>
            <consortium name="DOE Joint Genome Institute"/>
            <consortium name="Mycorrhizal Genomics Consortium"/>
            <person name="Kohler A."/>
            <person name="Kuo A."/>
            <person name="Nagy L.G."/>
            <person name="Floudas D."/>
            <person name="Copeland A."/>
            <person name="Barry K.W."/>
            <person name="Cichocki N."/>
            <person name="Veneault-Fourrey C."/>
            <person name="LaButti K."/>
            <person name="Lindquist E.A."/>
            <person name="Lipzen A."/>
            <person name="Lundell T."/>
            <person name="Morin E."/>
            <person name="Murat C."/>
            <person name="Riley R."/>
            <person name="Ohm R."/>
            <person name="Sun H."/>
            <person name="Tunlid A."/>
            <person name="Henrissat B."/>
            <person name="Grigoriev I.V."/>
            <person name="Hibbett D.S."/>
            <person name="Martin F."/>
        </authorList>
    </citation>
    <scope>NUCLEOTIDE SEQUENCE [LARGE SCALE GENOMIC DNA]</scope>
    <source>
        <strain evidence="2">ATCC 200175</strain>
    </source>
</reference>
<organism evidence="1 2">
    <name type="scientific">Paxillus involutus ATCC 200175</name>
    <dbReference type="NCBI Taxonomy" id="664439"/>
    <lineage>
        <taxon>Eukaryota</taxon>
        <taxon>Fungi</taxon>
        <taxon>Dikarya</taxon>
        <taxon>Basidiomycota</taxon>
        <taxon>Agaricomycotina</taxon>
        <taxon>Agaricomycetes</taxon>
        <taxon>Agaricomycetidae</taxon>
        <taxon>Boletales</taxon>
        <taxon>Paxilineae</taxon>
        <taxon>Paxillaceae</taxon>
        <taxon>Paxillus</taxon>
    </lineage>
</organism>
<dbReference type="HOGENOM" id="CLU_116836_0_0_1"/>
<dbReference type="EMBL" id="KN819358">
    <property type="protein sequence ID" value="KIJ12936.1"/>
    <property type="molecule type" value="Genomic_DNA"/>
</dbReference>
<name>A0A0C9U039_PAXIN</name>
<keyword evidence="2" id="KW-1185">Reference proteome</keyword>
<dbReference type="AlphaFoldDB" id="A0A0C9U039"/>
<reference evidence="1 2" key="1">
    <citation type="submission" date="2014-06" db="EMBL/GenBank/DDBJ databases">
        <authorList>
            <consortium name="DOE Joint Genome Institute"/>
            <person name="Kuo A."/>
            <person name="Kohler A."/>
            <person name="Nagy L.G."/>
            <person name="Floudas D."/>
            <person name="Copeland A."/>
            <person name="Barry K.W."/>
            <person name="Cichocki N."/>
            <person name="Veneault-Fourrey C."/>
            <person name="LaButti K."/>
            <person name="Lindquist E.A."/>
            <person name="Lipzen A."/>
            <person name="Lundell T."/>
            <person name="Morin E."/>
            <person name="Murat C."/>
            <person name="Sun H."/>
            <person name="Tunlid A."/>
            <person name="Henrissat B."/>
            <person name="Grigoriev I.V."/>
            <person name="Hibbett D.S."/>
            <person name="Martin F."/>
            <person name="Nordberg H.P."/>
            <person name="Cantor M.N."/>
            <person name="Hua S.X."/>
        </authorList>
    </citation>
    <scope>NUCLEOTIDE SEQUENCE [LARGE SCALE GENOMIC DNA]</scope>
    <source>
        <strain evidence="1 2">ATCC 200175</strain>
    </source>
</reference>
<gene>
    <name evidence="1" type="ORF">PAXINDRAFT_14299</name>
</gene>
<dbReference type="Proteomes" id="UP000053647">
    <property type="component" value="Unassembled WGS sequence"/>
</dbReference>
<evidence type="ECO:0000313" key="1">
    <source>
        <dbReference type="EMBL" id="KIJ12936.1"/>
    </source>
</evidence>
<accession>A0A0C9U039</accession>